<organism evidence="1 2">
    <name type="scientific">Marinobacterium weihaiense</name>
    <dbReference type="NCBI Taxonomy" id="2851016"/>
    <lineage>
        <taxon>Bacteria</taxon>
        <taxon>Pseudomonadati</taxon>
        <taxon>Pseudomonadota</taxon>
        <taxon>Gammaproteobacteria</taxon>
        <taxon>Oceanospirillales</taxon>
        <taxon>Oceanospirillaceae</taxon>
        <taxon>Marinobacterium</taxon>
    </lineage>
</organism>
<keyword evidence="1" id="KW-0067">ATP-binding</keyword>
<reference evidence="1 2" key="1">
    <citation type="submission" date="2021-06" db="EMBL/GenBank/DDBJ databases">
        <title>Bacterium isolated from marine sediment.</title>
        <authorList>
            <person name="Zhu K.-L."/>
            <person name="Du Z.-J."/>
            <person name="Liang Q.-Y."/>
        </authorList>
    </citation>
    <scope>NUCLEOTIDE SEQUENCE [LARGE SCALE GENOMIC DNA]</scope>
    <source>
        <strain evidence="1 2">A346</strain>
    </source>
</reference>
<name>A0ABS6MC74_9GAMM</name>
<accession>A0ABS6MC74</accession>
<protein>
    <submittedName>
        <fullName evidence="1">ATP-binding protein</fullName>
    </submittedName>
</protein>
<keyword evidence="2" id="KW-1185">Reference proteome</keyword>
<evidence type="ECO:0000313" key="2">
    <source>
        <dbReference type="Proteomes" id="UP000755551"/>
    </source>
</evidence>
<keyword evidence="1" id="KW-0547">Nucleotide-binding</keyword>
<dbReference type="CDD" id="cd00009">
    <property type="entry name" value="AAA"/>
    <property type="match status" value="1"/>
</dbReference>
<comment type="caution">
    <text evidence="1">The sequence shown here is derived from an EMBL/GenBank/DDBJ whole genome shotgun (WGS) entry which is preliminary data.</text>
</comment>
<gene>
    <name evidence="1" type="ORF">KTN04_11125</name>
</gene>
<dbReference type="RefSeq" id="WP_217335302.1">
    <property type="nucleotide sequence ID" value="NZ_JAHQZT010000013.1"/>
</dbReference>
<proteinExistence type="predicted"/>
<sequence>MTDLVLFSTFEEISSQLESGDLNNKLMQFIEPLPDVEQQISLLAKSSGTAGKLAFILGEPGSGKSTFLKSISWKKHIGLRDVIDLNANDYTIDGLRGLLLEIKKYETEARTKRDRGPTCLIINYLETIDDFEDKDVRGFFRQLNAVLRNSPMLILWPVTRQEDVDLMQSYSYEISRSIFVRGNEVVNFSGPSFEKFKDITSRTISVLNDGKELAEFGLTYDTLAELQENLLKRPRIERTMREYIEMVRDKWKTESGYQDKLRKNIPKSTEVWFVFSYPLAESVVSGFSRRTDRLEDNWSVIHDKIYEYIRDNQRSAQWDASRLQLALYGSIKTRIMYLPTNTLVSCAYSYSSSSELIEIIEREGVPIGWKNKSKAKRTLEKSPMYGQIIGEVIAAGKRRGGPAAVALEQSAPAFEKIAKWVGSSTGGSDKVINKSIAEAMSDLGPYEYESDRKHPWLKNIIPDIFVDMPHKQVCIEFHHTNRSEPHVVADYVLKKLNVYMNEITRVIKDK</sequence>
<dbReference type="EMBL" id="JAHQZT010000013">
    <property type="protein sequence ID" value="MBV0933894.1"/>
    <property type="molecule type" value="Genomic_DNA"/>
</dbReference>
<dbReference type="GO" id="GO:0005524">
    <property type="term" value="F:ATP binding"/>
    <property type="evidence" value="ECO:0007669"/>
    <property type="project" value="UniProtKB-KW"/>
</dbReference>
<dbReference type="Proteomes" id="UP000755551">
    <property type="component" value="Unassembled WGS sequence"/>
</dbReference>
<evidence type="ECO:0000313" key="1">
    <source>
        <dbReference type="EMBL" id="MBV0933894.1"/>
    </source>
</evidence>